<dbReference type="EMBL" id="AFIG01000001">
    <property type="protein sequence ID" value="EGL54271.1"/>
    <property type="molecule type" value="Genomic_DNA"/>
</dbReference>
<keyword evidence="2" id="KW-1185">Reference proteome</keyword>
<organism evidence="1 2">
    <name type="scientific">Methylophaga aminisulfidivorans MP</name>
    <dbReference type="NCBI Taxonomy" id="1026882"/>
    <lineage>
        <taxon>Bacteria</taxon>
        <taxon>Pseudomonadati</taxon>
        <taxon>Pseudomonadota</taxon>
        <taxon>Gammaproteobacteria</taxon>
        <taxon>Thiotrichales</taxon>
        <taxon>Piscirickettsiaceae</taxon>
        <taxon>Methylophaga</taxon>
    </lineage>
</organism>
<proteinExistence type="predicted"/>
<name>F5SYV0_9GAMM</name>
<sequence>MSGMDATNQTLTSRYPDKAALLVSTNGEIGIAFRPVYCR</sequence>
<comment type="caution">
    <text evidence="1">The sequence shown here is derived from an EMBL/GenBank/DDBJ whole genome shotgun (WGS) entry which is preliminary data.</text>
</comment>
<evidence type="ECO:0000313" key="2">
    <source>
        <dbReference type="Proteomes" id="UP000003544"/>
    </source>
</evidence>
<evidence type="ECO:0000313" key="1">
    <source>
        <dbReference type="EMBL" id="EGL54271.1"/>
    </source>
</evidence>
<gene>
    <name evidence="1" type="ORF">MAMP_00716</name>
</gene>
<reference evidence="1 2" key="1">
    <citation type="journal article" date="2011" name="J. Bacteriol.">
        <title>Draft genome sequence of Methylophaga aminisulfidivorans MP T.</title>
        <authorList>
            <person name="Han G.H."/>
            <person name="Kim W."/>
            <person name="Chun J."/>
            <person name="Kim S.W."/>
        </authorList>
    </citation>
    <scope>NUCLEOTIDE SEQUENCE [LARGE SCALE GENOMIC DNA]</scope>
    <source>
        <strain evidence="2">MP(T)</strain>
    </source>
</reference>
<dbReference type="Proteomes" id="UP000003544">
    <property type="component" value="Unassembled WGS sequence"/>
</dbReference>
<protein>
    <submittedName>
        <fullName evidence="1">Uncharacterized protein</fullName>
    </submittedName>
</protein>
<dbReference type="AlphaFoldDB" id="F5SYV0"/>
<accession>F5SYV0</accession>